<keyword evidence="20" id="KW-1185">Reference proteome</keyword>
<comment type="function">
    <text evidence="13">Associates with the organic matrix of bone and cartilage. Thought to act as an inhibitor of bone formation.</text>
</comment>
<dbReference type="GO" id="GO:0030154">
    <property type="term" value="P:cell differentiation"/>
    <property type="evidence" value="ECO:0007669"/>
    <property type="project" value="UniProtKB-KW"/>
</dbReference>
<evidence type="ECO:0000256" key="13">
    <source>
        <dbReference type="ARBA" id="ARBA00025316"/>
    </source>
</evidence>
<dbReference type="GO" id="GO:0005576">
    <property type="term" value="C:extracellular region"/>
    <property type="evidence" value="ECO:0007669"/>
    <property type="project" value="UniProtKB-SubCell"/>
</dbReference>
<dbReference type="PROSITE" id="PS50998">
    <property type="entry name" value="GLA_2"/>
    <property type="match status" value="1"/>
</dbReference>
<keyword evidence="9" id="KW-0221">Differentiation</keyword>
<dbReference type="GO" id="GO:0001503">
    <property type="term" value="P:ossification"/>
    <property type="evidence" value="ECO:0007669"/>
    <property type="project" value="UniProtKB-KW"/>
</dbReference>
<dbReference type="InterPro" id="IPR035972">
    <property type="entry name" value="GLA-like_dom_SF"/>
</dbReference>
<evidence type="ECO:0000313" key="20">
    <source>
        <dbReference type="Proteomes" id="UP000550707"/>
    </source>
</evidence>
<feature type="binding site" evidence="14">
    <location>
        <position position="96"/>
    </location>
    <ligand>
        <name>Ca(2+)</name>
        <dbReference type="ChEBI" id="CHEBI:29108"/>
        <label>1</label>
    </ligand>
</feature>
<dbReference type="Proteomes" id="UP000550707">
    <property type="component" value="Unassembled WGS sequence"/>
</dbReference>
<evidence type="ECO:0000256" key="16">
    <source>
        <dbReference type="PIRSR" id="PIRSR602384-3"/>
    </source>
</evidence>
<comment type="similarity">
    <text evidence="2 17">Belongs to the osteocalcin/matrix Gla protein family.</text>
</comment>
<feature type="modified residue" description="4-carboxyglutamate" evidence="16">
    <location>
        <position position="96"/>
    </location>
</feature>
<proteinExistence type="inferred from homology"/>
<dbReference type="EMBL" id="JACASF010000010">
    <property type="protein sequence ID" value="KAF6453135.1"/>
    <property type="molecule type" value="Genomic_DNA"/>
</dbReference>
<feature type="modified residue" description="4-carboxyglutamate" evidence="16">
    <location>
        <position position="92"/>
    </location>
</feature>
<dbReference type="InterPro" id="IPR027118">
    <property type="entry name" value="MGP"/>
</dbReference>
<evidence type="ECO:0000256" key="12">
    <source>
        <dbReference type="ARBA" id="ARBA00023188"/>
    </source>
</evidence>
<evidence type="ECO:0000256" key="14">
    <source>
        <dbReference type="PIRSR" id="PIRSR602384-1"/>
    </source>
</evidence>
<feature type="signal peptide" evidence="17">
    <location>
        <begin position="1"/>
        <end position="19"/>
    </location>
</feature>
<dbReference type="InterPro" id="IPR002384">
    <property type="entry name" value="Osteocalcin/MGP"/>
</dbReference>
<reference evidence="19 20" key="1">
    <citation type="journal article" date="2020" name="Nature">
        <title>Six reference-quality genomes reveal evolution of bat adaptations.</title>
        <authorList>
            <person name="Jebb D."/>
            <person name="Huang Z."/>
            <person name="Pippel M."/>
            <person name="Hughes G.M."/>
            <person name="Lavrichenko K."/>
            <person name="Devanna P."/>
            <person name="Winkler S."/>
            <person name="Jermiin L.S."/>
            <person name="Skirmuntt E.C."/>
            <person name="Katzourakis A."/>
            <person name="Burkitt-Gray L."/>
            <person name="Ray D.A."/>
            <person name="Sullivan K.A.M."/>
            <person name="Roscito J.G."/>
            <person name="Kirilenko B.M."/>
            <person name="Davalos L.M."/>
            <person name="Corthals A.P."/>
            <person name="Power M.L."/>
            <person name="Jones G."/>
            <person name="Ransome R.D."/>
            <person name="Dechmann D.K.N."/>
            <person name="Locatelli A.G."/>
            <person name="Puechmaille S.J."/>
            <person name="Fedrigo O."/>
            <person name="Jarvis E.D."/>
            <person name="Hiller M."/>
            <person name="Vernes S.C."/>
            <person name="Myers E.W."/>
            <person name="Teeling E.C."/>
        </authorList>
    </citation>
    <scope>NUCLEOTIDE SEQUENCE [LARGE SCALE GENOMIC DNA]</scope>
    <source>
        <strain evidence="19">MMolMol1</strain>
        <tissue evidence="19">Muscle</tissue>
    </source>
</reference>
<comment type="PTM">
    <text evidence="16">Gamma-carboxyglutamate residues are formed by vitamin K dependent carboxylation. These residues are essential for the binding of calcium.</text>
</comment>
<evidence type="ECO:0000256" key="4">
    <source>
        <dbReference type="ARBA" id="ARBA00022473"/>
    </source>
</evidence>
<feature type="binding site" evidence="14">
    <location>
        <position position="92"/>
    </location>
    <ligand>
        <name>Ca(2+)</name>
        <dbReference type="ChEBI" id="CHEBI:29108"/>
        <label>1</label>
    </ligand>
</feature>
<evidence type="ECO:0000256" key="10">
    <source>
        <dbReference type="ARBA" id="ARBA00022855"/>
    </source>
</evidence>
<dbReference type="SMART" id="SM00069">
    <property type="entry name" value="GLA"/>
    <property type="match status" value="1"/>
</dbReference>
<dbReference type="PANTHER" id="PTHR10109">
    <property type="entry name" value="MATRIX GLA PROTEIN"/>
    <property type="match status" value="1"/>
</dbReference>
<keyword evidence="11 15" id="KW-1015">Disulfide bond</keyword>
<evidence type="ECO:0000256" key="7">
    <source>
        <dbReference type="ARBA" id="ARBA00022553"/>
    </source>
</evidence>
<keyword evidence="6 17" id="KW-0964">Secreted</keyword>
<keyword evidence="14" id="KW-0106">Calcium</keyword>
<evidence type="ECO:0000256" key="17">
    <source>
        <dbReference type="RuleBase" id="RU361261"/>
    </source>
</evidence>
<evidence type="ECO:0000256" key="9">
    <source>
        <dbReference type="ARBA" id="ARBA00022782"/>
    </source>
</evidence>
<organism evidence="19 20">
    <name type="scientific">Molossus molossus</name>
    <name type="common">Pallas' mastiff bat</name>
    <name type="synonym">Vespertilio molossus</name>
    <dbReference type="NCBI Taxonomy" id="27622"/>
    <lineage>
        <taxon>Eukaryota</taxon>
        <taxon>Metazoa</taxon>
        <taxon>Chordata</taxon>
        <taxon>Craniata</taxon>
        <taxon>Vertebrata</taxon>
        <taxon>Euteleostomi</taxon>
        <taxon>Mammalia</taxon>
        <taxon>Eutheria</taxon>
        <taxon>Laurasiatheria</taxon>
        <taxon>Chiroptera</taxon>
        <taxon>Yangochiroptera</taxon>
        <taxon>Molossidae</taxon>
        <taxon>Molossus</taxon>
    </lineage>
</organism>
<keyword evidence="5 16" id="KW-0301">Gamma-carboxyglutamic acid</keyword>
<feature type="domain" description="Gla" evidence="18">
    <location>
        <begin position="76"/>
        <end position="122"/>
    </location>
</feature>
<dbReference type="Pfam" id="PF25890">
    <property type="entry name" value="BGLAP_C"/>
    <property type="match status" value="1"/>
</dbReference>
<comment type="PTM">
    <text evidence="17">Requires vitamin K-dependent gamma-carboxylation for its function.</text>
</comment>
<evidence type="ECO:0000256" key="3">
    <source>
        <dbReference type="ARBA" id="ARBA00017145"/>
    </source>
</evidence>
<evidence type="ECO:0000256" key="6">
    <source>
        <dbReference type="ARBA" id="ARBA00022525"/>
    </source>
</evidence>
<dbReference type="PRINTS" id="PR00002">
    <property type="entry name" value="GLABONE"/>
</dbReference>
<evidence type="ECO:0000256" key="11">
    <source>
        <dbReference type="ARBA" id="ARBA00023157"/>
    </source>
</evidence>
<evidence type="ECO:0000256" key="15">
    <source>
        <dbReference type="PIRSR" id="PIRSR602384-2"/>
    </source>
</evidence>
<keyword evidence="14" id="KW-0479">Metal-binding</keyword>
<evidence type="ECO:0000256" key="2">
    <source>
        <dbReference type="ARBA" id="ARBA00008850"/>
    </source>
</evidence>
<dbReference type="FunCoup" id="A0A7J8G067">
    <property type="interactions" value="139"/>
</dbReference>
<dbReference type="GO" id="GO:0030500">
    <property type="term" value="P:regulation of bone mineralization"/>
    <property type="evidence" value="ECO:0007669"/>
    <property type="project" value="InterPro"/>
</dbReference>
<keyword evidence="12" id="KW-0891">Chondrogenesis</keyword>
<evidence type="ECO:0000313" key="19">
    <source>
        <dbReference type="EMBL" id="KAF6453135.1"/>
    </source>
</evidence>
<dbReference type="PROSITE" id="PS00011">
    <property type="entry name" value="GLA_1"/>
    <property type="match status" value="1"/>
</dbReference>
<dbReference type="AlphaFoldDB" id="A0A7J8G067"/>
<dbReference type="GO" id="GO:0051216">
    <property type="term" value="P:cartilage development"/>
    <property type="evidence" value="ECO:0007669"/>
    <property type="project" value="UniProtKB-KW"/>
</dbReference>
<keyword evidence="4" id="KW-0217">Developmental protein</keyword>
<comment type="caution">
    <text evidence="19">The sequence shown here is derived from an EMBL/GenBank/DDBJ whole genome shotgun (WGS) entry which is preliminary data.</text>
</comment>
<dbReference type="PANTHER" id="PTHR10109:SF0">
    <property type="entry name" value="MATRIX GLA PROTEIN"/>
    <property type="match status" value="1"/>
</dbReference>
<keyword evidence="8 17" id="KW-0732">Signal</keyword>
<dbReference type="InParanoid" id="A0A7J8G067"/>
<keyword evidence="10" id="KW-0892">Osteogenesis</keyword>
<name>A0A7J8G067_MOLMO</name>
<accession>A0A7J8G067</accession>
<dbReference type="GO" id="GO:0005509">
    <property type="term" value="F:calcium ion binding"/>
    <property type="evidence" value="ECO:0007669"/>
    <property type="project" value="UniProtKB-UniRule"/>
</dbReference>
<protein>
    <recommendedName>
        <fullName evidence="3 17">Matrix Gla protein</fullName>
        <shortName evidence="17">MGP</shortName>
    </recommendedName>
</protein>
<evidence type="ECO:0000256" key="1">
    <source>
        <dbReference type="ARBA" id="ARBA00004613"/>
    </source>
</evidence>
<feature type="chain" id="PRO_5029948051" description="Matrix Gla protein" evidence="17">
    <location>
        <begin position="20"/>
        <end position="128"/>
    </location>
</feature>
<comment type="subcellular location">
    <subcellularLocation>
        <location evidence="1 17">Secreted</location>
    </subcellularLocation>
</comment>
<dbReference type="SUPFAM" id="SSF57630">
    <property type="entry name" value="GLA-domain"/>
    <property type="match status" value="1"/>
</dbReference>
<dbReference type="GO" id="GO:0031012">
    <property type="term" value="C:extracellular matrix"/>
    <property type="evidence" value="ECO:0007669"/>
    <property type="project" value="InterPro"/>
</dbReference>
<evidence type="ECO:0000259" key="18">
    <source>
        <dbReference type="PROSITE" id="PS50998"/>
    </source>
</evidence>
<gene>
    <name evidence="19" type="ORF">HJG59_012205</name>
</gene>
<feature type="disulfide bond" evidence="15">
    <location>
        <begin position="98"/>
        <end position="104"/>
    </location>
</feature>
<dbReference type="InterPro" id="IPR000294">
    <property type="entry name" value="GLA_domain"/>
</dbReference>
<keyword evidence="7" id="KW-0597">Phosphoprotein</keyword>
<evidence type="ECO:0000256" key="5">
    <source>
        <dbReference type="ARBA" id="ARBA00022479"/>
    </source>
</evidence>
<dbReference type="InterPro" id="IPR058704">
    <property type="entry name" value="BGLAP-like_C"/>
</dbReference>
<evidence type="ECO:0000256" key="8">
    <source>
        <dbReference type="ARBA" id="ARBA00022729"/>
    </source>
</evidence>
<sequence>MKSLLLLSILAALAVAALSYGDWCNEENFCLDIISVLSLNWRCAQESHESMESYEISPFINRRHANTFMSPQQRWRAKAQERIRERTKPPYEFNREACDDHKLCERYAMIYGYNAAYNRYFRQLRGGK</sequence>